<evidence type="ECO:0000313" key="2">
    <source>
        <dbReference type="EMBL" id="MED6182260.1"/>
    </source>
</evidence>
<accession>A0ABU6WAP0</accession>
<reference evidence="2 3" key="1">
    <citation type="journal article" date="2023" name="Plants (Basel)">
        <title>Bridging the Gap: Combining Genomics and Transcriptomics Approaches to Understand Stylosanthes scabra, an Orphan Legume from the Brazilian Caatinga.</title>
        <authorList>
            <person name="Ferreira-Neto J.R.C."/>
            <person name="da Silva M.D."/>
            <person name="Binneck E."/>
            <person name="de Melo N.F."/>
            <person name="da Silva R.H."/>
            <person name="de Melo A.L.T.M."/>
            <person name="Pandolfi V."/>
            <person name="Bustamante F.O."/>
            <person name="Brasileiro-Vidal A.C."/>
            <person name="Benko-Iseppon A.M."/>
        </authorList>
    </citation>
    <scope>NUCLEOTIDE SEQUENCE [LARGE SCALE GENOMIC DNA]</scope>
    <source>
        <tissue evidence="2">Leaves</tissue>
    </source>
</reference>
<feature type="compositionally biased region" description="Basic residues" evidence="1">
    <location>
        <begin position="80"/>
        <end position="94"/>
    </location>
</feature>
<feature type="region of interest" description="Disordered" evidence="1">
    <location>
        <begin position="42"/>
        <end position="111"/>
    </location>
</feature>
<comment type="caution">
    <text evidence="2">The sequence shown here is derived from an EMBL/GenBank/DDBJ whole genome shotgun (WGS) entry which is preliminary data.</text>
</comment>
<protein>
    <submittedName>
        <fullName evidence="2">Uncharacterized protein</fullName>
    </submittedName>
</protein>
<organism evidence="2 3">
    <name type="scientific">Stylosanthes scabra</name>
    <dbReference type="NCBI Taxonomy" id="79078"/>
    <lineage>
        <taxon>Eukaryota</taxon>
        <taxon>Viridiplantae</taxon>
        <taxon>Streptophyta</taxon>
        <taxon>Embryophyta</taxon>
        <taxon>Tracheophyta</taxon>
        <taxon>Spermatophyta</taxon>
        <taxon>Magnoliopsida</taxon>
        <taxon>eudicotyledons</taxon>
        <taxon>Gunneridae</taxon>
        <taxon>Pentapetalae</taxon>
        <taxon>rosids</taxon>
        <taxon>fabids</taxon>
        <taxon>Fabales</taxon>
        <taxon>Fabaceae</taxon>
        <taxon>Papilionoideae</taxon>
        <taxon>50 kb inversion clade</taxon>
        <taxon>dalbergioids sensu lato</taxon>
        <taxon>Dalbergieae</taxon>
        <taxon>Pterocarpus clade</taxon>
        <taxon>Stylosanthes</taxon>
    </lineage>
</organism>
<dbReference type="EMBL" id="JASCZI010181345">
    <property type="protein sequence ID" value="MED6182260.1"/>
    <property type="molecule type" value="Genomic_DNA"/>
</dbReference>
<sequence length="111" mass="12407">MPLHDGLILTYYSPPSVVDILGLELDSPGHSPFRWVRRGASNLPGHHFGTSPSWEYQPMQSGFGSSSTHLVHDQHPPHAPPHHQVIRPRPRRPRQPPPCSTSSHLQHSPSQ</sequence>
<feature type="compositionally biased region" description="Polar residues" evidence="1">
    <location>
        <begin position="50"/>
        <end position="69"/>
    </location>
</feature>
<keyword evidence="3" id="KW-1185">Reference proteome</keyword>
<evidence type="ECO:0000256" key="1">
    <source>
        <dbReference type="SAM" id="MobiDB-lite"/>
    </source>
</evidence>
<feature type="compositionally biased region" description="Polar residues" evidence="1">
    <location>
        <begin position="100"/>
        <end position="111"/>
    </location>
</feature>
<gene>
    <name evidence="2" type="ORF">PIB30_026913</name>
</gene>
<dbReference type="Proteomes" id="UP001341840">
    <property type="component" value="Unassembled WGS sequence"/>
</dbReference>
<proteinExistence type="predicted"/>
<name>A0ABU6WAP0_9FABA</name>
<evidence type="ECO:0000313" key="3">
    <source>
        <dbReference type="Proteomes" id="UP001341840"/>
    </source>
</evidence>